<evidence type="ECO:0000313" key="1">
    <source>
        <dbReference type="EMBL" id="BAS00722.1"/>
    </source>
</evidence>
<dbReference type="EMBL" id="AP014854">
    <property type="protein sequence ID" value="BAS00722.1"/>
    <property type="molecule type" value="Genomic_DNA"/>
</dbReference>
<reference evidence="1" key="1">
    <citation type="journal article" date="2015" name="Genome Announc.">
        <title>Complete Genome Sequence of the Bacteriochlorophyll b-Producing Photosynthetic Bacterium Blastochloris viridis.</title>
        <authorList>
            <person name="Tsukatani Y."/>
            <person name="Hirose Y."/>
            <person name="Harada J."/>
            <person name="Misawa N."/>
            <person name="Mori K."/>
            <person name="Inoue K."/>
            <person name="Tamiaki H."/>
        </authorList>
    </citation>
    <scope>NUCLEOTIDE SEQUENCE [LARGE SCALE GENOMIC DNA]</scope>
    <source>
        <strain evidence="1">DSM 133</strain>
    </source>
</reference>
<sequence length="50" mass="5228">MTAEGDGAIAIQRGQAARRRTGCTEMFMPAAAAAVLRMPVLAVRRAGTKP</sequence>
<organism evidence="1">
    <name type="scientific">Blastochloris viridis</name>
    <name type="common">Rhodopseudomonas viridis</name>
    <dbReference type="NCBI Taxonomy" id="1079"/>
    <lineage>
        <taxon>Bacteria</taxon>
        <taxon>Pseudomonadati</taxon>
        <taxon>Pseudomonadota</taxon>
        <taxon>Alphaproteobacteria</taxon>
        <taxon>Hyphomicrobiales</taxon>
        <taxon>Blastochloridaceae</taxon>
        <taxon>Blastochloris</taxon>
    </lineage>
</organism>
<protein>
    <submittedName>
        <fullName evidence="1">Uncharacterized protein</fullName>
    </submittedName>
</protein>
<proteinExistence type="predicted"/>
<gene>
    <name evidence="1" type="ORF">BV133_3128</name>
</gene>
<accession>A0A182D6Z5</accession>
<name>A0A182D6Z5_BLAVI</name>
<dbReference type="AlphaFoldDB" id="A0A182D6Z5"/>